<dbReference type="InterPro" id="IPR000644">
    <property type="entry name" value="CBS_dom"/>
</dbReference>
<dbReference type="InterPro" id="IPR051257">
    <property type="entry name" value="Diverse_CBS-Domain"/>
</dbReference>
<dbReference type="PROSITE" id="PS51371">
    <property type="entry name" value="CBS"/>
    <property type="match status" value="2"/>
</dbReference>
<evidence type="ECO:0000313" key="5">
    <source>
        <dbReference type="Proteomes" id="UP000031572"/>
    </source>
</evidence>
<dbReference type="PANTHER" id="PTHR43080">
    <property type="entry name" value="CBS DOMAIN-CONTAINING PROTEIN CBSX3, MITOCHONDRIAL"/>
    <property type="match status" value="1"/>
</dbReference>
<evidence type="ECO:0000256" key="1">
    <source>
        <dbReference type="ARBA" id="ARBA00023122"/>
    </source>
</evidence>
<keyword evidence="1 2" id="KW-0129">CBS domain</keyword>
<dbReference type="Pfam" id="PF00571">
    <property type="entry name" value="CBS"/>
    <property type="match status" value="2"/>
</dbReference>
<evidence type="ECO:0000256" key="2">
    <source>
        <dbReference type="PROSITE-ProRule" id="PRU00703"/>
    </source>
</evidence>
<dbReference type="RefSeq" id="WP_040042496.1">
    <property type="nucleotide sequence ID" value="NZ_JWJG01000028.1"/>
</dbReference>
<dbReference type="InterPro" id="IPR046342">
    <property type="entry name" value="CBS_dom_sf"/>
</dbReference>
<feature type="domain" description="CBS" evidence="3">
    <location>
        <begin position="9"/>
        <end position="68"/>
    </location>
</feature>
<organism evidence="4 5">
    <name type="scientific">Noviherbaspirillum autotrophicum</name>
    <dbReference type="NCBI Taxonomy" id="709839"/>
    <lineage>
        <taxon>Bacteria</taxon>
        <taxon>Pseudomonadati</taxon>
        <taxon>Pseudomonadota</taxon>
        <taxon>Betaproteobacteria</taxon>
        <taxon>Burkholderiales</taxon>
        <taxon>Oxalobacteraceae</taxon>
        <taxon>Noviherbaspirillum</taxon>
    </lineage>
</organism>
<dbReference type="AlphaFoldDB" id="A0A0C2BQU5"/>
<evidence type="ECO:0000313" key="4">
    <source>
        <dbReference type="EMBL" id="KIF83680.1"/>
    </source>
</evidence>
<dbReference type="SMART" id="SM00116">
    <property type="entry name" value="CBS"/>
    <property type="match status" value="2"/>
</dbReference>
<dbReference type="SUPFAM" id="SSF54631">
    <property type="entry name" value="CBS-domain pair"/>
    <property type="match status" value="1"/>
</dbReference>
<evidence type="ECO:0000259" key="3">
    <source>
        <dbReference type="PROSITE" id="PS51371"/>
    </source>
</evidence>
<sequence>MNEPISSIMHTIVIPVSMDDTVEMVETLMKAKHISSAPVYDGDGAILGIVTATDLVKLHAVGKDPKAVKAWEICTYRPVEVTPATPITEVAELMIENKIHHVIVMENEAMQGIVSSLDFVRLFLKQNPR</sequence>
<dbReference type="Gene3D" id="3.10.580.10">
    <property type="entry name" value="CBS-domain"/>
    <property type="match status" value="1"/>
</dbReference>
<reference evidence="4 5" key="1">
    <citation type="submission" date="2014-12" db="EMBL/GenBank/DDBJ databases">
        <title>Denitrispirillum autotrophicum gen. nov., sp. nov., Denitrifying, Facultatively Autotrophic Bacteria Isolated from Rice Paddy Soil.</title>
        <authorList>
            <person name="Ishii S."/>
            <person name="Ashida N."/>
            <person name="Ohno H."/>
            <person name="Otsuka S."/>
            <person name="Yokota A."/>
            <person name="Senoo K."/>
        </authorList>
    </citation>
    <scope>NUCLEOTIDE SEQUENCE [LARGE SCALE GENOMIC DNA]</scope>
    <source>
        <strain evidence="4 5">TSA66</strain>
    </source>
</reference>
<gene>
    <name evidence="4" type="ORF">TSA66_12040</name>
</gene>
<protein>
    <recommendedName>
        <fullName evidence="3">CBS domain-containing protein</fullName>
    </recommendedName>
</protein>
<comment type="caution">
    <text evidence="4">The sequence shown here is derived from an EMBL/GenBank/DDBJ whole genome shotgun (WGS) entry which is preliminary data.</text>
</comment>
<accession>A0A0C2BQU5</accession>
<dbReference type="STRING" id="709839.TSA66_12040"/>
<name>A0A0C2BQU5_9BURK</name>
<dbReference type="PANTHER" id="PTHR43080:SF2">
    <property type="entry name" value="CBS DOMAIN-CONTAINING PROTEIN"/>
    <property type="match status" value="1"/>
</dbReference>
<keyword evidence="5" id="KW-1185">Reference proteome</keyword>
<dbReference type="Proteomes" id="UP000031572">
    <property type="component" value="Unassembled WGS sequence"/>
</dbReference>
<feature type="domain" description="CBS" evidence="3">
    <location>
        <begin position="74"/>
        <end position="129"/>
    </location>
</feature>
<dbReference type="EMBL" id="JWJG01000028">
    <property type="protein sequence ID" value="KIF83680.1"/>
    <property type="molecule type" value="Genomic_DNA"/>
</dbReference>
<proteinExistence type="predicted"/>